<feature type="domain" description="ABC transmembrane type-1" evidence="8">
    <location>
        <begin position="71"/>
        <end position="253"/>
    </location>
</feature>
<comment type="subcellular location">
    <subcellularLocation>
        <location evidence="1 7">Cell membrane</location>
        <topology evidence="1 7">Multi-pass membrane protein</topology>
    </subcellularLocation>
</comment>
<keyword evidence="6 7" id="KW-0472">Membrane</keyword>
<dbReference type="GO" id="GO:0005886">
    <property type="term" value="C:plasma membrane"/>
    <property type="evidence" value="ECO:0007669"/>
    <property type="project" value="UniProtKB-SubCell"/>
</dbReference>
<proteinExistence type="inferred from homology"/>
<keyword evidence="5 7" id="KW-1133">Transmembrane helix</keyword>
<keyword evidence="4 7" id="KW-0812">Transmembrane</keyword>
<sequence length="265" mass="29709">MSNTEKLNRSKQAFNLTHLQFYGLVLPIAFIVLWAIASQLNWVNPKLIPAPFEVVKIAVYQFQQQEFWAGLGASLFRDLAGFVIGSILAIIFGIVVGVSRWANYLFLPSFNVLRQISLFAWLPLITTFLDYGNSAKILFIVLSVFYPVALHTIDGVRQIPLQQYEVAKVYQFNAWQTLSKLILPAAATQIFLGLQLGLIFAWVATIGAEFLLANYGVGLGNIVIRGRAALDVGLIVFGLIIIGFIGVAWNYFANWAERRILLWRP</sequence>
<evidence type="ECO:0000256" key="5">
    <source>
        <dbReference type="ARBA" id="ARBA00022989"/>
    </source>
</evidence>
<dbReference type="Proteomes" id="UP000233553">
    <property type="component" value="Unassembled WGS sequence"/>
</dbReference>
<dbReference type="EMBL" id="PISJ01000006">
    <property type="protein sequence ID" value="PKF35368.1"/>
    <property type="molecule type" value="Genomic_DNA"/>
</dbReference>
<evidence type="ECO:0000256" key="6">
    <source>
        <dbReference type="ARBA" id="ARBA00023136"/>
    </source>
</evidence>
<reference evidence="9 10" key="1">
    <citation type="submission" date="2017-12" db="EMBL/GenBank/DDBJ databases">
        <title>Draft Genome sequences of multiple microbial strains isolated from spacecraft associated surfaces.</title>
        <authorList>
            <person name="Seuylemezian A."/>
            <person name="Vaishampayan P."/>
            <person name="Venkateswaran K."/>
        </authorList>
    </citation>
    <scope>NUCLEOTIDE SEQUENCE [LARGE SCALE GENOMIC DNA]</scope>
    <source>
        <strain evidence="9 10">2P01AA</strain>
    </source>
</reference>
<comment type="caution">
    <text evidence="9">The sequence shown here is derived from an EMBL/GenBank/DDBJ whole genome shotgun (WGS) entry which is preliminary data.</text>
</comment>
<accession>A0A2N0WI34</accession>
<dbReference type="InterPro" id="IPR035906">
    <property type="entry name" value="MetI-like_sf"/>
</dbReference>
<organism evidence="9 10">
    <name type="scientific">Acinetobacter proteolyticus</name>
    <dbReference type="NCBI Taxonomy" id="1776741"/>
    <lineage>
        <taxon>Bacteria</taxon>
        <taxon>Pseudomonadati</taxon>
        <taxon>Pseudomonadota</taxon>
        <taxon>Gammaproteobacteria</taxon>
        <taxon>Moraxellales</taxon>
        <taxon>Moraxellaceae</taxon>
        <taxon>Acinetobacter</taxon>
    </lineage>
</organism>
<keyword evidence="3" id="KW-1003">Cell membrane</keyword>
<feature type="transmembrane region" description="Helical" evidence="7">
    <location>
        <begin position="21"/>
        <end position="42"/>
    </location>
</feature>
<dbReference type="CDD" id="cd06261">
    <property type="entry name" value="TM_PBP2"/>
    <property type="match status" value="1"/>
</dbReference>
<evidence type="ECO:0000256" key="3">
    <source>
        <dbReference type="ARBA" id="ARBA00022475"/>
    </source>
</evidence>
<dbReference type="Gene3D" id="1.10.3720.10">
    <property type="entry name" value="MetI-like"/>
    <property type="match status" value="1"/>
</dbReference>
<evidence type="ECO:0000259" key="8">
    <source>
        <dbReference type="PROSITE" id="PS50928"/>
    </source>
</evidence>
<dbReference type="InterPro" id="IPR000515">
    <property type="entry name" value="MetI-like"/>
</dbReference>
<dbReference type="PANTHER" id="PTHR30151:SF38">
    <property type="entry name" value="ALIPHATIC SULFONATES TRANSPORT PERMEASE PROTEIN SSUC-RELATED"/>
    <property type="match status" value="1"/>
</dbReference>
<evidence type="ECO:0000256" key="4">
    <source>
        <dbReference type="ARBA" id="ARBA00022692"/>
    </source>
</evidence>
<comment type="similarity">
    <text evidence="7">Belongs to the binding-protein-dependent transport system permease family.</text>
</comment>
<gene>
    <name evidence="9" type="ORF">CW311_04835</name>
</gene>
<keyword evidence="2 7" id="KW-0813">Transport</keyword>
<name>A0A2N0WI34_9GAMM</name>
<protein>
    <submittedName>
        <fullName evidence="9">Taurine ABC transporter permease</fullName>
    </submittedName>
</protein>
<evidence type="ECO:0000313" key="10">
    <source>
        <dbReference type="Proteomes" id="UP000233553"/>
    </source>
</evidence>
<feature type="transmembrane region" description="Helical" evidence="7">
    <location>
        <begin position="79"/>
        <end position="99"/>
    </location>
</feature>
<feature type="transmembrane region" description="Helical" evidence="7">
    <location>
        <begin position="135"/>
        <end position="153"/>
    </location>
</feature>
<dbReference type="RefSeq" id="WP_101235826.1">
    <property type="nucleotide sequence ID" value="NZ_PISJ01000006.1"/>
</dbReference>
<dbReference type="PANTHER" id="PTHR30151">
    <property type="entry name" value="ALKANE SULFONATE ABC TRANSPORTER-RELATED, MEMBRANE SUBUNIT"/>
    <property type="match status" value="1"/>
</dbReference>
<feature type="transmembrane region" description="Helical" evidence="7">
    <location>
        <begin position="232"/>
        <end position="252"/>
    </location>
</feature>
<dbReference type="AlphaFoldDB" id="A0A2N0WI34"/>
<evidence type="ECO:0000256" key="2">
    <source>
        <dbReference type="ARBA" id="ARBA00022448"/>
    </source>
</evidence>
<evidence type="ECO:0000256" key="1">
    <source>
        <dbReference type="ARBA" id="ARBA00004651"/>
    </source>
</evidence>
<dbReference type="GO" id="GO:0055085">
    <property type="term" value="P:transmembrane transport"/>
    <property type="evidence" value="ECO:0007669"/>
    <property type="project" value="InterPro"/>
</dbReference>
<dbReference type="Pfam" id="PF00528">
    <property type="entry name" value="BPD_transp_1"/>
    <property type="match status" value="1"/>
</dbReference>
<feature type="transmembrane region" description="Helical" evidence="7">
    <location>
        <begin position="111"/>
        <end position="129"/>
    </location>
</feature>
<evidence type="ECO:0000256" key="7">
    <source>
        <dbReference type="RuleBase" id="RU363032"/>
    </source>
</evidence>
<dbReference type="SUPFAM" id="SSF161098">
    <property type="entry name" value="MetI-like"/>
    <property type="match status" value="1"/>
</dbReference>
<dbReference type="PROSITE" id="PS50928">
    <property type="entry name" value="ABC_TM1"/>
    <property type="match status" value="1"/>
</dbReference>
<feature type="transmembrane region" description="Helical" evidence="7">
    <location>
        <begin position="190"/>
        <end position="212"/>
    </location>
</feature>
<evidence type="ECO:0000313" key="9">
    <source>
        <dbReference type="EMBL" id="PKF35368.1"/>
    </source>
</evidence>